<proteinExistence type="predicted"/>
<gene>
    <name evidence="2" type="ORF">DPMN_107089</name>
</gene>
<keyword evidence="3" id="KW-1185">Reference proteome</keyword>
<evidence type="ECO:0000313" key="2">
    <source>
        <dbReference type="EMBL" id="KAH3833773.1"/>
    </source>
</evidence>
<reference evidence="2" key="1">
    <citation type="journal article" date="2019" name="bioRxiv">
        <title>The Genome of the Zebra Mussel, Dreissena polymorpha: A Resource for Invasive Species Research.</title>
        <authorList>
            <person name="McCartney M.A."/>
            <person name="Auch B."/>
            <person name="Kono T."/>
            <person name="Mallez S."/>
            <person name="Zhang Y."/>
            <person name="Obille A."/>
            <person name="Becker A."/>
            <person name="Abrahante J.E."/>
            <person name="Garbe J."/>
            <person name="Badalamenti J.P."/>
            <person name="Herman A."/>
            <person name="Mangelson H."/>
            <person name="Liachko I."/>
            <person name="Sullivan S."/>
            <person name="Sone E.D."/>
            <person name="Koren S."/>
            <person name="Silverstein K.A.T."/>
            <person name="Beckman K.B."/>
            <person name="Gohl D.M."/>
        </authorList>
    </citation>
    <scope>NUCLEOTIDE SEQUENCE</scope>
    <source>
        <strain evidence="2">Duluth1</strain>
        <tissue evidence="2">Whole animal</tissue>
    </source>
</reference>
<feature type="region of interest" description="Disordered" evidence="1">
    <location>
        <begin position="220"/>
        <end position="253"/>
    </location>
</feature>
<dbReference type="OrthoDB" id="6152580at2759"/>
<evidence type="ECO:0000256" key="1">
    <source>
        <dbReference type="SAM" id="MobiDB-lite"/>
    </source>
</evidence>
<dbReference type="EMBL" id="JAIWYP010000004">
    <property type="protein sequence ID" value="KAH3833773.1"/>
    <property type="molecule type" value="Genomic_DNA"/>
</dbReference>
<feature type="region of interest" description="Disordered" evidence="1">
    <location>
        <begin position="299"/>
        <end position="328"/>
    </location>
</feature>
<reference evidence="2" key="2">
    <citation type="submission" date="2020-11" db="EMBL/GenBank/DDBJ databases">
        <authorList>
            <person name="McCartney M.A."/>
            <person name="Auch B."/>
            <person name="Kono T."/>
            <person name="Mallez S."/>
            <person name="Becker A."/>
            <person name="Gohl D.M."/>
            <person name="Silverstein K.A.T."/>
            <person name="Koren S."/>
            <person name="Bechman K.B."/>
            <person name="Herman A."/>
            <person name="Abrahante J.E."/>
            <person name="Garbe J."/>
        </authorList>
    </citation>
    <scope>NUCLEOTIDE SEQUENCE</scope>
    <source>
        <strain evidence="2">Duluth1</strain>
        <tissue evidence="2">Whole animal</tissue>
    </source>
</reference>
<dbReference type="Proteomes" id="UP000828390">
    <property type="component" value="Unassembled WGS sequence"/>
</dbReference>
<feature type="region of interest" description="Disordered" evidence="1">
    <location>
        <begin position="144"/>
        <end position="167"/>
    </location>
</feature>
<accession>A0A9D4QJE8</accession>
<name>A0A9D4QJE8_DREPO</name>
<evidence type="ECO:0000313" key="3">
    <source>
        <dbReference type="Proteomes" id="UP000828390"/>
    </source>
</evidence>
<comment type="caution">
    <text evidence="2">The sequence shown here is derived from an EMBL/GenBank/DDBJ whole genome shotgun (WGS) entry which is preliminary data.</text>
</comment>
<sequence>MTTVLPPRLWTSAYDGVGLIDYPEYWNSEHVQDAVQTGDPHFSIRVPVASNYDLDNDYDYIMSRALRSYKQHRETEKAETRKGPLKSAYLRRHHIRPRTAPLVRFIETVKVRNVEKNTNGHEHGGAGGLHAKMDPITEVTRANPGVEDDAEERSRPTLHVSKVSINMMQDTNRKTASYLKRNQPSHPWHSHSYPSVRPMEKFVRPPHAYMSASVNERDLSSALSSSSSRSSSAKSSPVHKASKTASAGKASSVKNNSNYYYDGGLFTHPRDSHADYFVIHPDWVSESMSIQKLSLTERKKQLPPKSKSMTWPGRRCNSAPPSKYRNPITWETIETTA</sequence>
<dbReference type="AlphaFoldDB" id="A0A9D4QJE8"/>
<organism evidence="2 3">
    <name type="scientific">Dreissena polymorpha</name>
    <name type="common">Zebra mussel</name>
    <name type="synonym">Mytilus polymorpha</name>
    <dbReference type="NCBI Taxonomy" id="45954"/>
    <lineage>
        <taxon>Eukaryota</taxon>
        <taxon>Metazoa</taxon>
        <taxon>Spiralia</taxon>
        <taxon>Lophotrochozoa</taxon>
        <taxon>Mollusca</taxon>
        <taxon>Bivalvia</taxon>
        <taxon>Autobranchia</taxon>
        <taxon>Heteroconchia</taxon>
        <taxon>Euheterodonta</taxon>
        <taxon>Imparidentia</taxon>
        <taxon>Neoheterodontei</taxon>
        <taxon>Myida</taxon>
        <taxon>Dreissenoidea</taxon>
        <taxon>Dreissenidae</taxon>
        <taxon>Dreissena</taxon>
    </lineage>
</organism>
<protein>
    <submittedName>
        <fullName evidence="2">Uncharacterized protein</fullName>
    </submittedName>
</protein>